<dbReference type="EMBL" id="JARBHA010000012">
    <property type="protein sequence ID" value="KAJ9686149.1"/>
    <property type="molecule type" value="Genomic_DNA"/>
</dbReference>
<dbReference type="SMART" id="SM00101">
    <property type="entry name" value="14_3_3"/>
    <property type="match status" value="1"/>
</dbReference>
<evidence type="ECO:0000313" key="6">
    <source>
        <dbReference type="EMBL" id="KAJ9686149.1"/>
    </source>
</evidence>
<keyword evidence="4" id="KW-1133">Transmembrane helix</keyword>
<feature type="transmembrane region" description="Helical" evidence="4">
    <location>
        <begin position="261"/>
        <end position="284"/>
    </location>
</feature>
<dbReference type="InterPro" id="IPR036815">
    <property type="entry name" value="14-3-3_dom_sf"/>
</dbReference>
<feature type="site" description="Interaction with phosphoserine on interacting protein" evidence="2">
    <location>
        <position position="60"/>
    </location>
</feature>
<feature type="domain" description="14-3-3" evidence="5">
    <location>
        <begin position="7"/>
        <end position="248"/>
    </location>
</feature>
<keyword evidence="7" id="KW-1185">Reference proteome</keyword>
<keyword evidence="4" id="KW-0812">Transmembrane</keyword>
<protein>
    <recommendedName>
        <fullName evidence="5">14-3-3 domain-containing protein</fullName>
    </recommendedName>
</protein>
<name>A0AA38ZC43_VITRO</name>
<dbReference type="Gene3D" id="1.20.190.20">
    <property type="entry name" value="14-3-3 domain"/>
    <property type="match status" value="1"/>
</dbReference>
<dbReference type="Pfam" id="PF00244">
    <property type="entry name" value="14-3-3"/>
    <property type="match status" value="1"/>
</dbReference>
<sequence>MASSAERHDLLFAAELSEQAKRYDEMGDAMKKLAMMKVELSPEERLAFSMAYKKAIEPLRSSWGILQQVKTNEEINGAKQKVIRIREFQEKIESGLSSICDEVMSLLDKHLIPFTANDENRVFYLKMKGDYYRYMAEYKTGSEKKKAINNSLKAYQTATVEAEGLPPLNPIMLGSNLNYSVFLYDIVKARRRAMAVARRTVDAAEGEIESKKLNKEMYEDSMTILDLIKDNLARWAADVPLGSDDIFFIFLYLDISSIHILLFYITFCNHVLIFFTRFSIAMVLSFV</sequence>
<keyword evidence="3" id="KW-0175">Coiled coil</keyword>
<dbReference type="InterPro" id="IPR023410">
    <property type="entry name" value="14-3-3_domain"/>
</dbReference>
<feature type="coiled-coil region" evidence="3">
    <location>
        <begin position="194"/>
        <end position="221"/>
    </location>
</feature>
<evidence type="ECO:0000256" key="4">
    <source>
        <dbReference type="SAM" id="Phobius"/>
    </source>
</evidence>
<comment type="caution">
    <text evidence="6">The sequence shown here is derived from an EMBL/GenBank/DDBJ whole genome shotgun (WGS) entry which is preliminary data.</text>
</comment>
<dbReference type="PIRSF" id="PIRSF000868">
    <property type="entry name" value="14-3-3"/>
    <property type="match status" value="1"/>
</dbReference>
<comment type="similarity">
    <text evidence="1">Belongs to the 14-3-3 family.</text>
</comment>
<gene>
    <name evidence="6" type="ORF">PVL29_015169</name>
</gene>
<dbReference type="CDD" id="cd08774">
    <property type="entry name" value="14-3-3"/>
    <property type="match status" value="1"/>
</dbReference>
<dbReference type="InterPro" id="IPR000308">
    <property type="entry name" value="14-3-3"/>
</dbReference>
<evidence type="ECO:0000256" key="3">
    <source>
        <dbReference type="SAM" id="Coils"/>
    </source>
</evidence>
<dbReference type="PRINTS" id="PR00305">
    <property type="entry name" value="1433ZETA"/>
</dbReference>
<dbReference type="PANTHER" id="PTHR18860">
    <property type="entry name" value="14-3-3 PROTEIN"/>
    <property type="match status" value="1"/>
</dbReference>
<evidence type="ECO:0000259" key="5">
    <source>
        <dbReference type="SMART" id="SM00101"/>
    </source>
</evidence>
<evidence type="ECO:0000256" key="2">
    <source>
        <dbReference type="PIRSR" id="PIRSR000868-1"/>
    </source>
</evidence>
<dbReference type="AlphaFoldDB" id="A0AA38ZC43"/>
<accession>A0AA38ZC43</accession>
<feature type="site" description="Interaction with phosphoserine on interacting protein" evidence="2">
    <location>
        <position position="133"/>
    </location>
</feature>
<dbReference type="Proteomes" id="UP001168098">
    <property type="component" value="Unassembled WGS sequence"/>
</dbReference>
<reference evidence="6 7" key="1">
    <citation type="journal article" date="2023" name="BMC Biotechnol.">
        <title>Vitis rotundifolia cv Carlos genome sequencing.</title>
        <authorList>
            <person name="Huff M."/>
            <person name="Hulse-Kemp A."/>
            <person name="Scheffler B."/>
            <person name="Youngblood R."/>
            <person name="Simpson S."/>
            <person name="Babiker E."/>
            <person name="Staton M."/>
        </authorList>
    </citation>
    <scope>NUCLEOTIDE SEQUENCE [LARGE SCALE GENOMIC DNA]</scope>
    <source>
        <tissue evidence="6">Leaf</tissue>
    </source>
</reference>
<dbReference type="SUPFAM" id="SSF48445">
    <property type="entry name" value="14-3-3 protein"/>
    <property type="match status" value="1"/>
</dbReference>
<proteinExistence type="inferred from homology"/>
<evidence type="ECO:0000313" key="7">
    <source>
        <dbReference type="Proteomes" id="UP001168098"/>
    </source>
</evidence>
<organism evidence="6 7">
    <name type="scientific">Vitis rotundifolia</name>
    <name type="common">Muscadine grape</name>
    <dbReference type="NCBI Taxonomy" id="103349"/>
    <lineage>
        <taxon>Eukaryota</taxon>
        <taxon>Viridiplantae</taxon>
        <taxon>Streptophyta</taxon>
        <taxon>Embryophyta</taxon>
        <taxon>Tracheophyta</taxon>
        <taxon>Spermatophyta</taxon>
        <taxon>Magnoliopsida</taxon>
        <taxon>eudicotyledons</taxon>
        <taxon>Gunneridae</taxon>
        <taxon>Pentapetalae</taxon>
        <taxon>rosids</taxon>
        <taxon>Vitales</taxon>
        <taxon>Vitaceae</taxon>
        <taxon>Viteae</taxon>
        <taxon>Vitis</taxon>
    </lineage>
</organism>
<evidence type="ECO:0000256" key="1">
    <source>
        <dbReference type="ARBA" id="ARBA00006141"/>
    </source>
</evidence>
<keyword evidence="4" id="KW-0472">Membrane</keyword>